<dbReference type="GO" id="GO:0005524">
    <property type="term" value="F:ATP binding"/>
    <property type="evidence" value="ECO:0007669"/>
    <property type="project" value="UniProtKB-KW"/>
</dbReference>
<evidence type="ECO:0000256" key="17">
    <source>
        <dbReference type="ARBA" id="ARBA00030571"/>
    </source>
</evidence>
<evidence type="ECO:0000256" key="8">
    <source>
        <dbReference type="ARBA" id="ARBA00012016"/>
    </source>
</evidence>
<gene>
    <name evidence="19" type="ORF">H9817_06765</name>
</gene>
<dbReference type="SUPFAM" id="SSF52540">
    <property type="entry name" value="P-loop containing nucleoside triphosphate hydrolases"/>
    <property type="match status" value="2"/>
</dbReference>
<evidence type="ECO:0000256" key="13">
    <source>
        <dbReference type="ARBA" id="ARBA00022777"/>
    </source>
</evidence>
<comment type="catalytic activity">
    <reaction evidence="1">
        <text>adenosylcob(III)inamide + ATP = adenosylcob(III)inamide phosphate + ADP + H(+)</text>
        <dbReference type="Rhea" id="RHEA:15769"/>
        <dbReference type="ChEBI" id="CHEBI:2480"/>
        <dbReference type="ChEBI" id="CHEBI:15378"/>
        <dbReference type="ChEBI" id="CHEBI:30616"/>
        <dbReference type="ChEBI" id="CHEBI:58502"/>
        <dbReference type="ChEBI" id="CHEBI:456216"/>
        <dbReference type="EC" id="2.7.1.156"/>
    </reaction>
</comment>
<evidence type="ECO:0000256" key="11">
    <source>
        <dbReference type="ARBA" id="ARBA00022679"/>
    </source>
</evidence>
<keyword evidence="11" id="KW-0808">Transferase</keyword>
<evidence type="ECO:0000256" key="3">
    <source>
        <dbReference type="ARBA" id="ARBA00001522"/>
    </source>
</evidence>
<dbReference type="GO" id="GO:0008820">
    <property type="term" value="F:cobinamide phosphate guanylyltransferase activity"/>
    <property type="evidence" value="ECO:0007669"/>
    <property type="project" value="UniProtKB-EC"/>
</dbReference>
<dbReference type="EC" id="2.7.1.156" evidence="8"/>
<evidence type="ECO:0000256" key="2">
    <source>
        <dbReference type="ARBA" id="ARBA00000711"/>
    </source>
</evidence>
<dbReference type="EMBL" id="DXCD01000176">
    <property type="protein sequence ID" value="HIZ13609.1"/>
    <property type="molecule type" value="Genomic_DNA"/>
</dbReference>
<sequence>MMELVTGGSGSGKSAYAEMSLCSISRPGSGGRAAEDTKENTEEKKTEQKPPLYYIATMPSWDKETEKKIERHRVMRSGKGFLTLEWYTDLEDRLKSGDCPPMEGAGVLVECLSNLTANEMYMESGAGEGTAEAVVRGIMELKRRCAHLVVVTNDVFAESASDTPEMRQYKENLGKINQVLAGEADRVTEVVRGIPCTVKKPAGVETLCTEEQGETEIRMQTERKDRRHVKIITGGAYQGKLAYARRLYPGMTWTDGKSCRLDEIGICSAVYAFHEFVKRWLEAGRSSAELTDLLLEETKELIIVCDEIGCGLVPVDAFEREYREETGRIMTALAERAERVDRVVCGIGTRIR</sequence>
<evidence type="ECO:0000256" key="18">
    <source>
        <dbReference type="SAM" id="MobiDB-lite"/>
    </source>
</evidence>
<comment type="pathway">
    <text evidence="6">Cofactor biosynthesis; adenosylcobalamin biosynthesis; adenosylcobalamin from cob(II)yrinate a,c-diamide: step 5/7.</text>
</comment>
<proteinExistence type="inferred from homology"/>
<keyword evidence="19" id="KW-0548">Nucleotidyltransferase</keyword>
<evidence type="ECO:0000256" key="7">
    <source>
        <dbReference type="ARBA" id="ARBA00007490"/>
    </source>
</evidence>
<keyword evidence="14" id="KW-0067">ATP-binding</keyword>
<dbReference type="Pfam" id="PF02283">
    <property type="entry name" value="CobU"/>
    <property type="match status" value="2"/>
</dbReference>
<reference evidence="19" key="2">
    <citation type="submission" date="2021-04" db="EMBL/GenBank/DDBJ databases">
        <authorList>
            <person name="Gilroy R."/>
        </authorList>
    </citation>
    <scope>NUCLEOTIDE SEQUENCE</scope>
    <source>
        <strain evidence="19">ChiGjej1B1-13045</strain>
    </source>
</reference>
<dbReference type="PANTHER" id="PTHR34848:SF1">
    <property type="entry name" value="BIFUNCTIONAL ADENOSYLCOBALAMIN BIOSYNTHESIS PROTEIN COBU"/>
    <property type="match status" value="1"/>
</dbReference>
<name>A0A9D2DB59_9FIRM</name>
<comment type="pathway">
    <text evidence="5">Cofactor biosynthesis; adenosylcobalamin biosynthesis; adenosylcobalamin from cob(II)yrinate a,c-diamide: step 6/7.</text>
</comment>
<dbReference type="Gene3D" id="3.40.50.300">
    <property type="entry name" value="P-loop containing nucleotide triphosphate hydrolases"/>
    <property type="match status" value="2"/>
</dbReference>
<evidence type="ECO:0000256" key="4">
    <source>
        <dbReference type="ARBA" id="ARBA00003889"/>
    </source>
</evidence>
<evidence type="ECO:0000256" key="16">
    <source>
        <dbReference type="ARBA" id="ARBA00029570"/>
    </source>
</evidence>
<dbReference type="GO" id="GO:0009236">
    <property type="term" value="P:cobalamin biosynthetic process"/>
    <property type="evidence" value="ECO:0007669"/>
    <property type="project" value="UniProtKB-KW"/>
</dbReference>
<organism evidence="19 20">
    <name type="scientific">Candidatus Mediterraneibacter stercorigallinarum</name>
    <dbReference type="NCBI Taxonomy" id="2838686"/>
    <lineage>
        <taxon>Bacteria</taxon>
        <taxon>Bacillati</taxon>
        <taxon>Bacillota</taxon>
        <taxon>Clostridia</taxon>
        <taxon>Lachnospirales</taxon>
        <taxon>Lachnospiraceae</taxon>
        <taxon>Mediterraneibacter</taxon>
    </lineage>
</organism>
<dbReference type="AlphaFoldDB" id="A0A9D2DB59"/>
<evidence type="ECO:0000256" key="10">
    <source>
        <dbReference type="ARBA" id="ARBA00022573"/>
    </source>
</evidence>
<evidence type="ECO:0000256" key="14">
    <source>
        <dbReference type="ARBA" id="ARBA00022840"/>
    </source>
</evidence>
<accession>A0A9D2DB59</accession>
<keyword evidence="10" id="KW-0169">Cobalamin biosynthesis</keyword>
<dbReference type="InterPro" id="IPR003203">
    <property type="entry name" value="CobU/CobP"/>
</dbReference>
<feature type="compositionally biased region" description="Basic and acidic residues" evidence="18">
    <location>
        <begin position="33"/>
        <end position="48"/>
    </location>
</feature>
<dbReference type="GO" id="GO:0043752">
    <property type="term" value="F:adenosylcobinamide kinase activity"/>
    <property type="evidence" value="ECO:0007669"/>
    <property type="project" value="UniProtKB-EC"/>
</dbReference>
<evidence type="ECO:0000256" key="6">
    <source>
        <dbReference type="ARBA" id="ARBA00005159"/>
    </source>
</evidence>
<dbReference type="GO" id="GO:0005525">
    <property type="term" value="F:GTP binding"/>
    <property type="evidence" value="ECO:0007669"/>
    <property type="project" value="UniProtKB-KW"/>
</dbReference>
<evidence type="ECO:0000256" key="15">
    <source>
        <dbReference type="ARBA" id="ARBA00023134"/>
    </source>
</evidence>
<evidence type="ECO:0000256" key="1">
    <source>
        <dbReference type="ARBA" id="ARBA00000312"/>
    </source>
</evidence>
<evidence type="ECO:0000313" key="20">
    <source>
        <dbReference type="Proteomes" id="UP000824017"/>
    </source>
</evidence>
<evidence type="ECO:0000256" key="12">
    <source>
        <dbReference type="ARBA" id="ARBA00022741"/>
    </source>
</evidence>
<evidence type="ECO:0000256" key="9">
    <source>
        <dbReference type="ARBA" id="ARBA00012523"/>
    </source>
</evidence>
<protein>
    <recommendedName>
        <fullName evidence="16">Adenosylcobinamide kinase</fullName>
        <ecNumber evidence="8">2.7.1.156</ecNumber>
        <ecNumber evidence="9">2.7.7.62</ecNumber>
    </recommendedName>
    <alternativeName>
        <fullName evidence="17">Adenosylcobinamide-phosphate guanylyltransferase</fullName>
    </alternativeName>
</protein>
<evidence type="ECO:0000256" key="5">
    <source>
        <dbReference type="ARBA" id="ARBA00004692"/>
    </source>
</evidence>
<reference evidence="19" key="1">
    <citation type="journal article" date="2021" name="PeerJ">
        <title>Extensive microbial diversity within the chicken gut microbiome revealed by metagenomics and culture.</title>
        <authorList>
            <person name="Gilroy R."/>
            <person name="Ravi A."/>
            <person name="Getino M."/>
            <person name="Pursley I."/>
            <person name="Horton D.L."/>
            <person name="Alikhan N.F."/>
            <person name="Baker D."/>
            <person name="Gharbi K."/>
            <person name="Hall N."/>
            <person name="Watson M."/>
            <person name="Adriaenssens E.M."/>
            <person name="Foster-Nyarko E."/>
            <person name="Jarju S."/>
            <person name="Secka A."/>
            <person name="Antonio M."/>
            <person name="Oren A."/>
            <person name="Chaudhuri R.R."/>
            <person name="La Ragione R."/>
            <person name="Hildebrand F."/>
            <person name="Pallen M.J."/>
        </authorList>
    </citation>
    <scope>NUCLEOTIDE SEQUENCE</scope>
    <source>
        <strain evidence="19">ChiGjej1B1-13045</strain>
    </source>
</reference>
<feature type="region of interest" description="Disordered" evidence="18">
    <location>
        <begin position="24"/>
        <end position="48"/>
    </location>
</feature>
<comment type="catalytic activity">
    <reaction evidence="3">
        <text>adenosylcob(III)inamide + GTP = adenosylcob(III)inamide phosphate + GDP + H(+)</text>
        <dbReference type="Rhea" id="RHEA:15765"/>
        <dbReference type="ChEBI" id="CHEBI:2480"/>
        <dbReference type="ChEBI" id="CHEBI:15378"/>
        <dbReference type="ChEBI" id="CHEBI:37565"/>
        <dbReference type="ChEBI" id="CHEBI:58189"/>
        <dbReference type="ChEBI" id="CHEBI:58502"/>
        <dbReference type="EC" id="2.7.1.156"/>
    </reaction>
</comment>
<dbReference type="Proteomes" id="UP000824017">
    <property type="component" value="Unassembled WGS sequence"/>
</dbReference>
<keyword evidence="15" id="KW-0342">GTP-binding</keyword>
<keyword evidence="12" id="KW-0547">Nucleotide-binding</keyword>
<keyword evidence="13 19" id="KW-0418">Kinase</keyword>
<comment type="caution">
    <text evidence="19">The sequence shown here is derived from an EMBL/GenBank/DDBJ whole genome shotgun (WGS) entry which is preliminary data.</text>
</comment>
<comment type="function">
    <text evidence="4">Catalyzes ATP-dependent phosphorylation of adenosylcobinamide and addition of GMP to adenosylcobinamide phosphate.</text>
</comment>
<dbReference type="EC" id="2.7.7.62" evidence="9"/>
<evidence type="ECO:0000313" key="19">
    <source>
        <dbReference type="EMBL" id="HIZ13609.1"/>
    </source>
</evidence>
<comment type="similarity">
    <text evidence="7">Belongs to the CobU/CobP family.</text>
</comment>
<comment type="catalytic activity">
    <reaction evidence="2">
        <text>adenosylcob(III)inamide phosphate + GTP + H(+) = adenosylcob(III)inamide-GDP + diphosphate</text>
        <dbReference type="Rhea" id="RHEA:22712"/>
        <dbReference type="ChEBI" id="CHEBI:15378"/>
        <dbReference type="ChEBI" id="CHEBI:33019"/>
        <dbReference type="ChEBI" id="CHEBI:37565"/>
        <dbReference type="ChEBI" id="CHEBI:58502"/>
        <dbReference type="ChEBI" id="CHEBI:60487"/>
        <dbReference type="EC" id="2.7.7.62"/>
    </reaction>
</comment>
<dbReference type="PANTHER" id="PTHR34848">
    <property type="match status" value="1"/>
</dbReference>
<dbReference type="InterPro" id="IPR027417">
    <property type="entry name" value="P-loop_NTPase"/>
</dbReference>